<dbReference type="Pfam" id="PF01167">
    <property type="entry name" value="Tub"/>
    <property type="match status" value="1"/>
</dbReference>
<dbReference type="PANTHER" id="PTHR16517">
    <property type="entry name" value="TUBBY-RELATED"/>
    <property type="match status" value="1"/>
</dbReference>
<dbReference type="InterPro" id="IPR025659">
    <property type="entry name" value="Tubby-like_C"/>
</dbReference>
<evidence type="ECO:0000256" key="1">
    <source>
        <dbReference type="ARBA" id="ARBA00007129"/>
    </source>
</evidence>
<dbReference type="InterPro" id="IPR000007">
    <property type="entry name" value="Tubby_C"/>
</dbReference>
<evidence type="ECO:0000259" key="3">
    <source>
        <dbReference type="Pfam" id="PF01167"/>
    </source>
</evidence>
<feature type="region of interest" description="Disordered" evidence="2">
    <location>
        <begin position="61"/>
        <end position="87"/>
    </location>
</feature>
<name>A0A7C9AV32_OPUST</name>
<evidence type="ECO:0000256" key="2">
    <source>
        <dbReference type="SAM" id="MobiDB-lite"/>
    </source>
</evidence>
<dbReference type="EMBL" id="GISG01263873">
    <property type="protein sequence ID" value="MBA4674655.1"/>
    <property type="molecule type" value="Transcribed_RNA"/>
</dbReference>
<reference evidence="4" key="1">
    <citation type="journal article" date="2013" name="J. Plant Res.">
        <title>Effect of fungi and light on seed germination of three Opuntia species from semiarid lands of central Mexico.</title>
        <authorList>
            <person name="Delgado-Sanchez P."/>
            <person name="Jimenez-Bremont J.F."/>
            <person name="Guerrero-Gonzalez Mde L."/>
            <person name="Flores J."/>
        </authorList>
    </citation>
    <scope>NUCLEOTIDE SEQUENCE</scope>
    <source>
        <tissue evidence="4">Cladode</tissue>
    </source>
</reference>
<dbReference type="PRINTS" id="PR01573">
    <property type="entry name" value="SUPERTUBBY"/>
</dbReference>
<sequence length="420" mass="47100">MPSEMAALKKPTILCHSSYDALYSNPLIELNNNVGCKENDHVKKRMMRREKAASDLGVYTDGKENQVPMNENEFGAKKKKNPDGKLKDKALKSSSLQLCMKMNEPESSFGFGFGFKVWDSADTESVKSVNVWDYSDSEAAPASSWSTVPNRSLLFRPLPKDIGSCSCIIVKEAAPAELGGGGSVYSLYTNEGKGRQNRKLAVASHRRRNGRSSFTVAQNAKGVLSISDDSFIGLVTANLMGSRYYIWDQGHSPRGLGEESKLLQGFVEFTPTISSWTGRYRSIRAWIPKHQPLQLKNTTNQVQNVKGLPLEWEEQKDQVHLLLSRVPKYNKISKQYELDFREKVRSGLQIQRSVKNFQLTMEGNGRQTILQLGRVGKSKYVLDYKHPLSGYQAFCICLASIDINSAVQYERLFHIGFACS</sequence>
<organism evidence="4">
    <name type="scientific">Opuntia streptacantha</name>
    <name type="common">Prickly pear cactus</name>
    <name type="synonym">Opuntia cardona</name>
    <dbReference type="NCBI Taxonomy" id="393608"/>
    <lineage>
        <taxon>Eukaryota</taxon>
        <taxon>Viridiplantae</taxon>
        <taxon>Streptophyta</taxon>
        <taxon>Embryophyta</taxon>
        <taxon>Tracheophyta</taxon>
        <taxon>Spermatophyta</taxon>
        <taxon>Magnoliopsida</taxon>
        <taxon>eudicotyledons</taxon>
        <taxon>Gunneridae</taxon>
        <taxon>Pentapetalae</taxon>
        <taxon>Caryophyllales</taxon>
        <taxon>Cactineae</taxon>
        <taxon>Cactaceae</taxon>
        <taxon>Opuntioideae</taxon>
        <taxon>Opuntia</taxon>
    </lineage>
</organism>
<feature type="domain" description="Tubby C-terminal" evidence="3">
    <location>
        <begin position="155"/>
        <end position="402"/>
    </location>
</feature>
<dbReference type="Gene3D" id="3.20.90.10">
    <property type="entry name" value="Tubby Protein, Chain A"/>
    <property type="match status" value="1"/>
</dbReference>
<reference evidence="4" key="2">
    <citation type="submission" date="2020-07" db="EMBL/GenBank/DDBJ databases">
        <authorList>
            <person name="Vera ALvarez R."/>
            <person name="Arias-Moreno D.M."/>
            <person name="Jimenez-Jacinto V."/>
            <person name="Jimenez-Bremont J.F."/>
            <person name="Swaminathan K."/>
            <person name="Moose S.P."/>
            <person name="Guerrero-Gonzalez M.L."/>
            <person name="Marino-Ramirez L."/>
            <person name="Landsman D."/>
            <person name="Rodriguez-Kessler M."/>
            <person name="Delgado-Sanchez P."/>
        </authorList>
    </citation>
    <scope>NUCLEOTIDE SEQUENCE</scope>
    <source>
        <tissue evidence="4">Cladode</tissue>
    </source>
</reference>
<protein>
    <recommendedName>
        <fullName evidence="3">Tubby C-terminal domain-containing protein</fullName>
    </recommendedName>
</protein>
<dbReference type="SUPFAM" id="SSF54518">
    <property type="entry name" value="Tubby C-terminal domain-like"/>
    <property type="match status" value="1"/>
</dbReference>
<proteinExistence type="inferred from homology"/>
<evidence type="ECO:0000313" key="4">
    <source>
        <dbReference type="EMBL" id="MBA4674655.1"/>
    </source>
</evidence>
<dbReference type="AlphaFoldDB" id="A0A7C9AV32"/>
<dbReference type="PANTHER" id="PTHR16517:SF131">
    <property type="entry name" value="TUBBY-LIKE PROTEIN 8"/>
    <property type="match status" value="1"/>
</dbReference>
<accession>A0A7C9AV32</accession>
<comment type="similarity">
    <text evidence="1">Belongs to the TUB family.</text>
</comment>